<name>A0A4U7AW37_9PEZI</name>
<feature type="compositionally biased region" description="Low complexity" evidence="1">
    <location>
        <begin position="29"/>
        <end position="42"/>
    </location>
</feature>
<comment type="caution">
    <text evidence="3">The sequence shown here is derived from an EMBL/GenBank/DDBJ whole genome shotgun (WGS) entry which is preliminary data.</text>
</comment>
<organism evidence="3 4">
    <name type="scientific">Elsinoe australis</name>
    <dbReference type="NCBI Taxonomy" id="40998"/>
    <lineage>
        <taxon>Eukaryota</taxon>
        <taxon>Fungi</taxon>
        <taxon>Dikarya</taxon>
        <taxon>Ascomycota</taxon>
        <taxon>Pezizomycotina</taxon>
        <taxon>Dothideomycetes</taxon>
        <taxon>Dothideomycetidae</taxon>
        <taxon>Myriangiales</taxon>
        <taxon>Elsinoaceae</taxon>
        <taxon>Elsinoe</taxon>
    </lineage>
</organism>
<keyword evidence="2" id="KW-0812">Transmembrane</keyword>
<evidence type="ECO:0000313" key="3">
    <source>
        <dbReference type="EMBL" id="TKX22748.1"/>
    </source>
</evidence>
<dbReference type="AlphaFoldDB" id="A0A4U7AW37"/>
<sequence>MSSIFGGSTRSHHSSHSRTKHSPSRVYIRPSASRSAPSVFSSSGGGLPRGLFGGPSSSSKHHSSSSYYGRRPRDGYISYLVHKLKRLIRDLWRYARRHPVKTFFAVLVPLISAGGAIGAVLRTWGVSVPLLAALSGDRGRGGGGYYGSRGYDDYGGRGGGGGSDVMGTVGQVLKVAQAFM</sequence>
<proteinExistence type="predicted"/>
<feature type="region of interest" description="Disordered" evidence="1">
    <location>
        <begin position="1"/>
        <end position="68"/>
    </location>
</feature>
<dbReference type="EMBL" id="PTQR01000061">
    <property type="protein sequence ID" value="TKX22748.1"/>
    <property type="molecule type" value="Genomic_DNA"/>
</dbReference>
<keyword evidence="2" id="KW-0472">Membrane</keyword>
<evidence type="ECO:0000313" key="4">
    <source>
        <dbReference type="Proteomes" id="UP000308133"/>
    </source>
</evidence>
<accession>A0A4U7AW37</accession>
<feature type="transmembrane region" description="Helical" evidence="2">
    <location>
        <begin position="102"/>
        <end position="121"/>
    </location>
</feature>
<reference evidence="3 4" key="1">
    <citation type="submission" date="2018-02" db="EMBL/GenBank/DDBJ databases">
        <title>Draft genome sequences of Elsinoe sp., causing black scab on jojoba.</title>
        <authorList>
            <person name="Stodart B."/>
            <person name="Jeffress S."/>
            <person name="Ash G."/>
            <person name="Arun Chinnappa K."/>
        </authorList>
    </citation>
    <scope>NUCLEOTIDE SEQUENCE [LARGE SCALE GENOMIC DNA]</scope>
    <source>
        <strain evidence="3 4">Hillstone_2</strain>
    </source>
</reference>
<evidence type="ECO:0000256" key="1">
    <source>
        <dbReference type="SAM" id="MobiDB-lite"/>
    </source>
</evidence>
<dbReference type="Proteomes" id="UP000308133">
    <property type="component" value="Unassembled WGS sequence"/>
</dbReference>
<keyword evidence="2" id="KW-1133">Transmembrane helix</keyword>
<protein>
    <submittedName>
        <fullName evidence="3">Uncharacterized protein</fullName>
    </submittedName>
</protein>
<gene>
    <name evidence="3" type="ORF">C1H76_5065</name>
</gene>
<evidence type="ECO:0000256" key="2">
    <source>
        <dbReference type="SAM" id="Phobius"/>
    </source>
</evidence>
<feature type="compositionally biased region" description="Gly residues" evidence="1">
    <location>
        <begin position="43"/>
        <end position="53"/>
    </location>
</feature>
<feature type="compositionally biased region" description="Basic residues" evidence="1">
    <location>
        <begin position="10"/>
        <end position="23"/>
    </location>
</feature>